<keyword evidence="2" id="KW-0812">Transmembrane</keyword>
<organism evidence="3 4">
    <name type="scientific">Sporosarcina saromensis</name>
    <dbReference type="NCBI Taxonomy" id="359365"/>
    <lineage>
        <taxon>Bacteria</taxon>
        <taxon>Bacillati</taxon>
        <taxon>Bacillota</taxon>
        <taxon>Bacilli</taxon>
        <taxon>Bacillales</taxon>
        <taxon>Caryophanaceae</taxon>
        <taxon>Sporosarcina</taxon>
    </lineage>
</organism>
<gene>
    <name evidence="3" type="ORF">QT711_00545</name>
</gene>
<feature type="compositionally biased region" description="Polar residues" evidence="1">
    <location>
        <begin position="83"/>
        <end position="104"/>
    </location>
</feature>
<evidence type="ECO:0000256" key="2">
    <source>
        <dbReference type="SAM" id="Phobius"/>
    </source>
</evidence>
<evidence type="ECO:0008006" key="5">
    <source>
        <dbReference type="Google" id="ProtNLM"/>
    </source>
</evidence>
<proteinExistence type="predicted"/>
<evidence type="ECO:0000313" key="3">
    <source>
        <dbReference type="EMBL" id="MDW0111651.1"/>
    </source>
</evidence>
<sequence length="405" mass="45793">MSGNEWNDDKLEKLLHSMPKTKDERSADDILARLKKDERLVPARQPRRKKWMPGFIAIAAMLVLTLLVPSFLKGGFELSDTSMEMSEKSAPQNGESVDTAQFKQSAEESETMEEPATRNAIQADSPTAFMAGKGMQSHVVLENDTDGMKLFTIGLVHVVDVVPITFLIPTELIQSDISSENVNSVELYNHYAKLIDEEGLGFEDYHPYKGKISFQGNTVIHQMPSEHEYDMSPTTIGAYTFSAIASFPDFKEMKVVDDKNEPVVFDYIGEAMEVTLKRPSAFYKYSVNEEQSYLIPYENRKLDEIQEALLAMKNPENDIVTSVIPSSVDYTIQETDDVVTVSFKQLLDLDAYPPNEILEMVEAFMLTAASFDKQIQLHNVKQEYFERYTLTKPLPKPVAANPIVW</sequence>
<keyword evidence="2" id="KW-1133">Transmembrane helix</keyword>
<keyword evidence="4" id="KW-1185">Reference proteome</keyword>
<protein>
    <recommendedName>
        <fullName evidence="5">Sigma-X negative effector</fullName>
    </recommendedName>
</protein>
<dbReference type="Proteomes" id="UP001282284">
    <property type="component" value="Unassembled WGS sequence"/>
</dbReference>
<evidence type="ECO:0000313" key="4">
    <source>
        <dbReference type="Proteomes" id="UP001282284"/>
    </source>
</evidence>
<feature type="region of interest" description="Disordered" evidence="1">
    <location>
        <begin position="1"/>
        <end position="26"/>
    </location>
</feature>
<comment type="caution">
    <text evidence="3">The sequence shown here is derived from an EMBL/GenBank/DDBJ whole genome shotgun (WGS) entry which is preliminary data.</text>
</comment>
<reference evidence="3 4" key="1">
    <citation type="submission" date="2023-06" db="EMBL/GenBank/DDBJ databases">
        <title>Sporosarcina sp. nov., isolated from Korean traditional fermented seafood 'Jeotgal'.</title>
        <authorList>
            <person name="Yang A.I."/>
            <person name="Shin N.-R."/>
        </authorList>
    </citation>
    <scope>NUCLEOTIDE SEQUENCE [LARGE SCALE GENOMIC DNA]</scope>
    <source>
        <strain evidence="3 4">KCTC13119</strain>
    </source>
</reference>
<dbReference type="RefSeq" id="WP_317941541.1">
    <property type="nucleotide sequence ID" value="NZ_JAUBDI010000001.1"/>
</dbReference>
<dbReference type="EMBL" id="JAUBDI010000001">
    <property type="protein sequence ID" value="MDW0111651.1"/>
    <property type="molecule type" value="Genomic_DNA"/>
</dbReference>
<name>A0ABU4G3W1_9BACL</name>
<evidence type="ECO:0000256" key="1">
    <source>
        <dbReference type="SAM" id="MobiDB-lite"/>
    </source>
</evidence>
<feature type="region of interest" description="Disordered" evidence="1">
    <location>
        <begin position="83"/>
        <end position="121"/>
    </location>
</feature>
<keyword evidence="2" id="KW-0472">Membrane</keyword>
<accession>A0ABU4G3W1</accession>
<feature type="compositionally biased region" description="Basic and acidic residues" evidence="1">
    <location>
        <begin position="7"/>
        <end position="26"/>
    </location>
</feature>
<feature type="transmembrane region" description="Helical" evidence="2">
    <location>
        <begin position="54"/>
        <end position="72"/>
    </location>
</feature>